<name>A0A3B3WPJ1_9TELE</name>
<dbReference type="InterPro" id="IPR016187">
    <property type="entry name" value="CTDL_fold"/>
</dbReference>
<dbReference type="Ensembl" id="ENSPMET00000008693.1">
    <property type="protein sequence ID" value="ENSPMEP00000004720.1"/>
    <property type="gene ID" value="ENSPMEG00000000530.1"/>
</dbReference>
<dbReference type="InterPro" id="IPR050111">
    <property type="entry name" value="C-type_lectin/snaclec_domain"/>
</dbReference>
<protein>
    <recommendedName>
        <fullName evidence="2">C-type lectin domain-containing protein</fullName>
    </recommendedName>
</protein>
<dbReference type="InterPro" id="IPR001304">
    <property type="entry name" value="C-type_lectin-like"/>
</dbReference>
<dbReference type="AlphaFoldDB" id="A0A3B3WPJ1"/>
<evidence type="ECO:0000313" key="3">
    <source>
        <dbReference type="Ensembl" id="ENSPMEP00000004720.1"/>
    </source>
</evidence>
<evidence type="ECO:0000259" key="2">
    <source>
        <dbReference type="PROSITE" id="PS50041"/>
    </source>
</evidence>
<reference evidence="3" key="1">
    <citation type="submission" date="2025-08" db="UniProtKB">
        <authorList>
            <consortium name="Ensembl"/>
        </authorList>
    </citation>
    <scope>IDENTIFICATION</scope>
</reference>
<dbReference type="SMART" id="SM00034">
    <property type="entry name" value="CLECT"/>
    <property type="match status" value="1"/>
</dbReference>
<keyword evidence="1" id="KW-0732">Signal</keyword>
<dbReference type="InterPro" id="IPR016186">
    <property type="entry name" value="C-type_lectin-like/link_sf"/>
</dbReference>
<dbReference type="PRINTS" id="PR00356">
    <property type="entry name" value="ANTIFREEZEII"/>
</dbReference>
<dbReference type="PROSITE" id="PS50041">
    <property type="entry name" value="C_TYPE_LECTIN_2"/>
    <property type="match status" value="1"/>
</dbReference>
<feature type="domain" description="C-type lectin" evidence="2">
    <location>
        <begin position="37"/>
        <end position="156"/>
    </location>
</feature>
<feature type="chain" id="PRO_5017304581" description="C-type lectin domain-containing protein" evidence="1">
    <location>
        <begin position="20"/>
        <end position="168"/>
    </location>
</feature>
<sequence length="168" mass="19008">MLLLFLFALGLAAVPPSDGQELKQQRNSNCPNFWFGFNGRCYIYVATSMTWADAEQHCVNQGANLVSIHSLEEENFVKLLIRNIAQVDNIYWIGLSDIHKDGTYFWSDGSRFNFSFWNAGEPNDNGGSEPCVHTNRGSAKGWNDTLCRLKYSFVCKQNSVGFSHVDMH</sequence>
<dbReference type="STRING" id="48701.ENSPMEP00000004720"/>
<dbReference type="Pfam" id="PF00059">
    <property type="entry name" value="Lectin_C"/>
    <property type="match status" value="1"/>
</dbReference>
<dbReference type="InterPro" id="IPR002353">
    <property type="entry name" value="AntifreezeII"/>
</dbReference>
<proteinExistence type="predicted"/>
<organism evidence="3 4">
    <name type="scientific">Poecilia mexicana</name>
    <dbReference type="NCBI Taxonomy" id="48701"/>
    <lineage>
        <taxon>Eukaryota</taxon>
        <taxon>Metazoa</taxon>
        <taxon>Chordata</taxon>
        <taxon>Craniata</taxon>
        <taxon>Vertebrata</taxon>
        <taxon>Euteleostomi</taxon>
        <taxon>Actinopterygii</taxon>
        <taxon>Neopterygii</taxon>
        <taxon>Teleostei</taxon>
        <taxon>Neoteleostei</taxon>
        <taxon>Acanthomorphata</taxon>
        <taxon>Ovalentaria</taxon>
        <taxon>Atherinomorphae</taxon>
        <taxon>Cyprinodontiformes</taxon>
        <taxon>Poeciliidae</taxon>
        <taxon>Poeciliinae</taxon>
        <taxon>Poecilia</taxon>
    </lineage>
</organism>
<dbReference type="Gene3D" id="3.10.100.10">
    <property type="entry name" value="Mannose-Binding Protein A, subunit A"/>
    <property type="match status" value="1"/>
</dbReference>
<dbReference type="PANTHER" id="PTHR22803">
    <property type="entry name" value="MANNOSE, PHOSPHOLIPASE, LECTIN RECEPTOR RELATED"/>
    <property type="match status" value="1"/>
</dbReference>
<evidence type="ECO:0000313" key="4">
    <source>
        <dbReference type="Proteomes" id="UP000261480"/>
    </source>
</evidence>
<feature type="signal peptide" evidence="1">
    <location>
        <begin position="1"/>
        <end position="19"/>
    </location>
</feature>
<dbReference type="SUPFAM" id="SSF56436">
    <property type="entry name" value="C-type lectin-like"/>
    <property type="match status" value="1"/>
</dbReference>
<evidence type="ECO:0000256" key="1">
    <source>
        <dbReference type="SAM" id="SignalP"/>
    </source>
</evidence>
<dbReference type="Proteomes" id="UP000261480">
    <property type="component" value="Unplaced"/>
</dbReference>
<reference evidence="3" key="2">
    <citation type="submission" date="2025-09" db="UniProtKB">
        <authorList>
            <consortium name="Ensembl"/>
        </authorList>
    </citation>
    <scope>IDENTIFICATION</scope>
</reference>
<accession>A0A3B3WPJ1</accession>
<keyword evidence="4" id="KW-1185">Reference proteome</keyword>